<sequence length="399" mass="44556">MAGTLRRKDPYKRPYIRLSPFRALSFGPCEPYLTESIVLSHSLTTMILSPSFSLVEPCSSSSRVVVLPSNCFSVVALKLSFSLSRTEVVAVLEPLSNPNLKSPLWNAVKASSIERTEGLGSVFPNCVCASLAEESGLANTVVQPLWFAKTFIWLVSSISSTSNCLTDLGIRVPSHDNQLLKLAEDLGKRSLAAFDTPSGIMTINSGVHVKGLTEGGEDDFYGLIKHIYELEYTTSMIEKKIVLFYCDWFDPSRTGTRVDSKYGIVDIRLDKRYVSFDPFIIAHNVEQVYYVPYPASRTDKRGWCVAIKTKPRGRIDSNEVEVEVPYQVEEMSHVNDIIEVEEVIRLQDIEAGLEEVDPNNVPSVEGYMDEETSELEEECSEEGQSEDEDEDSFHTSSSE</sequence>
<gene>
    <name evidence="3" type="ORF">V8G54_004491</name>
</gene>
<protein>
    <recommendedName>
        <fullName evidence="2">DUF4216 domain-containing protein</fullName>
    </recommendedName>
</protein>
<dbReference type="InterPro" id="IPR025312">
    <property type="entry name" value="DUF4216"/>
</dbReference>
<dbReference type="PANTHER" id="PTHR48258">
    <property type="entry name" value="DUF4218 DOMAIN-CONTAINING PROTEIN-RELATED"/>
    <property type="match status" value="1"/>
</dbReference>
<feature type="region of interest" description="Disordered" evidence="1">
    <location>
        <begin position="355"/>
        <end position="399"/>
    </location>
</feature>
<feature type="domain" description="DUF4216" evidence="2">
    <location>
        <begin position="229"/>
        <end position="304"/>
    </location>
</feature>
<dbReference type="PANTHER" id="PTHR48258:SF11">
    <property type="entry name" value="TDCA1-ORF2 PROTEIN"/>
    <property type="match status" value="1"/>
</dbReference>
<evidence type="ECO:0000256" key="1">
    <source>
        <dbReference type="SAM" id="MobiDB-lite"/>
    </source>
</evidence>
<accession>A0AAQ3PDX1</accession>
<keyword evidence="4" id="KW-1185">Reference proteome</keyword>
<feature type="compositionally biased region" description="Acidic residues" evidence="1">
    <location>
        <begin position="367"/>
        <end position="391"/>
    </location>
</feature>
<dbReference type="AlphaFoldDB" id="A0AAQ3PDX1"/>
<reference evidence="3 4" key="1">
    <citation type="journal article" date="2023" name="Life. Sci Alliance">
        <title>Evolutionary insights into 3D genome organization and epigenetic landscape of Vigna mungo.</title>
        <authorList>
            <person name="Junaid A."/>
            <person name="Singh B."/>
            <person name="Bhatia S."/>
        </authorList>
    </citation>
    <scope>NUCLEOTIDE SEQUENCE [LARGE SCALE GENOMIC DNA]</scope>
    <source>
        <strain evidence="3">Urdbean</strain>
    </source>
</reference>
<evidence type="ECO:0000259" key="2">
    <source>
        <dbReference type="Pfam" id="PF13952"/>
    </source>
</evidence>
<evidence type="ECO:0000313" key="4">
    <source>
        <dbReference type="Proteomes" id="UP001374535"/>
    </source>
</evidence>
<dbReference type="EMBL" id="CP144700">
    <property type="protein sequence ID" value="WVZ25947.1"/>
    <property type="molecule type" value="Genomic_DNA"/>
</dbReference>
<organism evidence="3 4">
    <name type="scientific">Vigna mungo</name>
    <name type="common">Black gram</name>
    <name type="synonym">Phaseolus mungo</name>
    <dbReference type="NCBI Taxonomy" id="3915"/>
    <lineage>
        <taxon>Eukaryota</taxon>
        <taxon>Viridiplantae</taxon>
        <taxon>Streptophyta</taxon>
        <taxon>Embryophyta</taxon>
        <taxon>Tracheophyta</taxon>
        <taxon>Spermatophyta</taxon>
        <taxon>Magnoliopsida</taxon>
        <taxon>eudicotyledons</taxon>
        <taxon>Gunneridae</taxon>
        <taxon>Pentapetalae</taxon>
        <taxon>rosids</taxon>
        <taxon>fabids</taxon>
        <taxon>Fabales</taxon>
        <taxon>Fabaceae</taxon>
        <taxon>Papilionoideae</taxon>
        <taxon>50 kb inversion clade</taxon>
        <taxon>NPAAA clade</taxon>
        <taxon>indigoferoid/millettioid clade</taxon>
        <taxon>Phaseoleae</taxon>
        <taxon>Vigna</taxon>
    </lineage>
</organism>
<name>A0AAQ3PDX1_VIGMU</name>
<dbReference type="Pfam" id="PF13952">
    <property type="entry name" value="DUF4216"/>
    <property type="match status" value="1"/>
</dbReference>
<dbReference type="Proteomes" id="UP001374535">
    <property type="component" value="Chromosome 1"/>
</dbReference>
<evidence type="ECO:0000313" key="3">
    <source>
        <dbReference type="EMBL" id="WVZ25947.1"/>
    </source>
</evidence>
<proteinExistence type="predicted"/>